<gene>
    <name evidence="2" type="ORF">SAMN02745136_05583</name>
</gene>
<dbReference type="AlphaFoldDB" id="A0A1M7D318"/>
<reference evidence="2 3" key="1">
    <citation type="submission" date="2016-11" db="EMBL/GenBank/DDBJ databases">
        <authorList>
            <person name="Jaros S."/>
            <person name="Januszkiewicz K."/>
            <person name="Wedrychowicz H."/>
        </authorList>
    </citation>
    <scope>NUCLEOTIDE SEQUENCE [LARGE SCALE GENOMIC DNA]</scope>
    <source>
        <strain evidence="2 3">DSM 15929</strain>
    </source>
</reference>
<feature type="domain" description="DUF4832" evidence="1">
    <location>
        <begin position="206"/>
        <end position="303"/>
    </location>
</feature>
<name>A0A1M7D318_9FIRM</name>
<evidence type="ECO:0000313" key="3">
    <source>
        <dbReference type="Proteomes" id="UP000184386"/>
    </source>
</evidence>
<dbReference type="EMBL" id="FRAC01000049">
    <property type="protein sequence ID" value="SHL73579.1"/>
    <property type="molecule type" value="Genomic_DNA"/>
</dbReference>
<sequence>MGKYALEHYSPYETYKIRPTSVPHSKSTVNPGRGQYRLVELTWEELEPHRGIYDLDRLKEALAEVHNPVLSIKQVVPSWLKKGSEEGFIHLIRRIASALSDEKLIGVAVSTEEGSPGIWDAYLEAFEGIPLLVDLEQEALLRYLKEKEYPFGLIVNCGEDNWISCCEKFAEYRLQNAWQRMPVLLQIEEEMGENIRRESLRWHAGLSSCPMDIGYDFTIRRLTYPKKVASKGALPLRFWLVNKGSAPCYLDYSLRLRLEREGEQREFVLNIDKGTWKVGDITHNEIISLPVLPLGEYYLSVGIFFSDESPMELDIRMEEKDGYYRLGTVEVCKDTPVDLAHAWDDFYPEGYYPLEDPQLPD</sequence>
<accession>A0A1M7D318</accession>
<dbReference type="STRING" id="1121322.SAMN02745136_05583"/>
<evidence type="ECO:0000313" key="2">
    <source>
        <dbReference type="EMBL" id="SHL73579.1"/>
    </source>
</evidence>
<evidence type="ECO:0000259" key="1">
    <source>
        <dbReference type="Pfam" id="PF16116"/>
    </source>
</evidence>
<organism evidence="2 3">
    <name type="scientific">Anaerocolumna jejuensis DSM 15929</name>
    <dbReference type="NCBI Taxonomy" id="1121322"/>
    <lineage>
        <taxon>Bacteria</taxon>
        <taxon>Bacillati</taxon>
        <taxon>Bacillota</taxon>
        <taxon>Clostridia</taxon>
        <taxon>Lachnospirales</taxon>
        <taxon>Lachnospiraceae</taxon>
        <taxon>Anaerocolumna</taxon>
    </lineage>
</organism>
<dbReference type="Proteomes" id="UP000184386">
    <property type="component" value="Unassembled WGS sequence"/>
</dbReference>
<proteinExistence type="predicted"/>
<dbReference type="Pfam" id="PF16116">
    <property type="entry name" value="DUF4832"/>
    <property type="match status" value="1"/>
</dbReference>
<dbReference type="OrthoDB" id="2527297at2"/>
<dbReference type="InterPro" id="IPR032267">
    <property type="entry name" value="DUF4832"/>
</dbReference>
<keyword evidence="3" id="KW-1185">Reference proteome</keyword>
<protein>
    <recommendedName>
        <fullName evidence="1">DUF4832 domain-containing protein</fullName>
    </recommendedName>
</protein>
<dbReference type="RefSeq" id="WP_073280457.1">
    <property type="nucleotide sequence ID" value="NZ_FRAC01000049.1"/>
</dbReference>